<dbReference type="GO" id="GO:0071555">
    <property type="term" value="P:cell wall organization"/>
    <property type="evidence" value="ECO:0007669"/>
    <property type="project" value="UniProtKB-KW"/>
</dbReference>
<dbReference type="PROSITE" id="PS00502">
    <property type="entry name" value="POLYGALACTURONASE"/>
    <property type="match status" value="1"/>
</dbReference>
<name>A0A8T1QWM7_CARIL</name>
<feature type="region of interest" description="Disordered" evidence="10">
    <location>
        <begin position="385"/>
        <end position="408"/>
    </location>
</feature>
<evidence type="ECO:0000256" key="11">
    <source>
        <dbReference type="SAM" id="SignalP"/>
    </source>
</evidence>
<keyword evidence="13" id="KW-1185">Reference proteome</keyword>
<evidence type="ECO:0000256" key="3">
    <source>
        <dbReference type="ARBA" id="ARBA00022512"/>
    </source>
</evidence>
<keyword evidence="11" id="KW-0732">Signal</keyword>
<dbReference type="Proteomes" id="UP000811609">
    <property type="component" value="Chromosome 4"/>
</dbReference>
<keyword evidence="5 9" id="KW-0378">Hydrolase</keyword>
<reference evidence="12" key="1">
    <citation type="submission" date="2020-12" db="EMBL/GenBank/DDBJ databases">
        <title>WGS assembly of Carya illinoinensis cv. Pawnee.</title>
        <authorList>
            <person name="Platts A."/>
            <person name="Shu S."/>
            <person name="Wright S."/>
            <person name="Barry K."/>
            <person name="Edger P."/>
            <person name="Pires J.C."/>
            <person name="Schmutz J."/>
        </authorList>
    </citation>
    <scope>NUCLEOTIDE SEQUENCE</scope>
    <source>
        <tissue evidence="12">Leaf</tissue>
    </source>
</reference>
<comment type="subcellular location">
    <subcellularLocation>
        <location evidence="1">Secreted</location>
        <location evidence="1">Cell wall</location>
    </subcellularLocation>
</comment>
<keyword evidence="3" id="KW-0134">Cell wall</keyword>
<organism evidence="12 13">
    <name type="scientific">Carya illinoinensis</name>
    <name type="common">Pecan</name>
    <dbReference type="NCBI Taxonomy" id="32201"/>
    <lineage>
        <taxon>Eukaryota</taxon>
        <taxon>Viridiplantae</taxon>
        <taxon>Streptophyta</taxon>
        <taxon>Embryophyta</taxon>
        <taxon>Tracheophyta</taxon>
        <taxon>Spermatophyta</taxon>
        <taxon>Magnoliopsida</taxon>
        <taxon>eudicotyledons</taxon>
        <taxon>Gunneridae</taxon>
        <taxon>Pentapetalae</taxon>
        <taxon>rosids</taxon>
        <taxon>fabids</taxon>
        <taxon>Fagales</taxon>
        <taxon>Juglandaceae</taxon>
        <taxon>Carya</taxon>
    </lineage>
</organism>
<sequence>MGLKMNLPTIALFLLLAAASAAGANINIRKYGAQVNSDITPALTKAWKDACQTPGTNTVVIPKGTYRLGAVQFMGPCKGHIELQVRGILLAPGDRGYFKSGSWVNFQRIDGFTLSGGGTFDAKGKHVWGKRSCSGIRYCGDLPISLRFDFITNGLIKDITSLDSKQFHINLLGCKNVTFQHVNVIAPDHSPNTDGIHIGRSTGIKIIDTKIATGDDCISLGDGSENILIKGVTCGPGHGISVGSLGKYKNEAPVVGVNVVNCTFINTQNGVRIKTWPNSFAGTASDMRFENLLMKNVSTSMLIDQLYCPWNQCKAQIPSKVKISNISFKNIRGTASTKDVVKLLCSKSFPCQDVKVTDIDIRYSGRDGPATFQCVNIKPTTSGRLSRNIRSTKANPESQSSGSRWNDGPLLQTLLEDC</sequence>
<evidence type="ECO:0000256" key="8">
    <source>
        <dbReference type="PROSITE-ProRule" id="PRU10052"/>
    </source>
</evidence>
<evidence type="ECO:0000256" key="9">
    <source>
        <dbReference type="RuleBase" id="RU361169"/>
    </source>
</evidence>
<dbReference type="EMBL" id="CM031812">
    <property type="protein sequence ID" value="KAG6658916.1"/>
    <property type="molecule type" value="Genomic_DNA"/>
</dbReference>
<dbReference type="GO" id="GO:0005975">
    <property type="term" value="P:carbohydrate metabolic process"/>
    <property type="evidence" value="ECO:0007669"/>
    <property type="project" value="InterPro"/>
</dbReference>
<comment type="caution">
    <text evidence="12">The sequence shown here is derived from an EMBL/GenBank/DDBJ whole genome shotgun (WGS) entry which is preliminary data.</text>
</comment>
<feature type="compositionally biased region" description="Polar residues" evidence="10">
    <location>
        <begin position="385"/>
        <end position="404"/>
    </location>
</feature>
<evidence type="ECO:0008006" key="14">
    <source>
        <dbReference type="Google" id="ProtNLM"/>
    </source>
</evidence>
<dbReference type="FunFam" id="2.160.20.10:FF:000004">
    <property type="entry name" value="Pectin lyase-like superfamily protein"/>
    <property type="match status" value="1"/>
</dbReference>
<keyword evidence="4" id="KW-0964">Secreted</keyword>
<feature type="active site" evidence="8">
    <location>
        <position position="238"/>
    </location>
</feature>
<feature type="signal peptide" evidence="11">
    <location>
        <begin position="1"/>
        <end position="23"/>
    </location>
</feature>
<proteinExistence type="inferred from homology"/>
<evidence type="ECO:0000256" key="1">
    <source>
        <dbReference type="ARBA" id="ARBA00004191"/>
    </source>
</evidence>
<evidence type="ECO:0000256" key="5">
    <source>
        <dbReference type="ARBA" id="ARBA00022801"/>
    </source>
</evidence>
<evidence type="ECO:0000313" key="13">
    <source>
        <dbReference type="Proteomes" id="UP000811609"/>
    </source>
</evidence>
<dbReference type="PANTHER" id="PTHR31375">
    <property type="match status" value="1"/>
</dbReference>
<evidence type="ECO:0000256" key="10">
    <source>
        <dbReference type="SAM" id="MobiDB-lite"/>
    </source>
</evidence>
<evidence type="ECO:0000256" key="2">
    <source>
        <dbReference type="ARBA" id="ARBA00008834"/>
    </source>
</evidence>
<protein>
    <recommendedName>
        <fullName evidence="14">Exopolygalacturonase-like</fullName>
    </recommendedName>
</protein>
<evidence type="ECO:0000256" key="7">
    <source>
        <dbReference type="ARBA" id="ARBA00023316"/>
    </source>
</evidence>
<gene>
    <name evidence="12" type="ORF">CIPAW_04G194800</name>
</gene>
<dbReference type="GO" id="GO:0004650">
    <property type="term" value="F:polygalacturonase activity"/>
    <property type="evidence" value="ECO:0007669"/>
    <property type="project" value="InterPro"/>
</dbReference>
<evidence type="ECO:0000313" key="12">
    <source>
        <dbReference type="EMBL" id="KAG6658916.1"/>
    </source>
</evidence>
<dbReference type="Pfam" id="PF00295">
    <property type="entry name" value="Glyco_hydro_28"/>
    <property type="match status" value="1"/>
</dbReference>
<keyword evidence="7" id="KW-0961">Cell wall biogenesis/degradation</keyword>
<keyword evidence="6 9" id="KW-0326">Glycosidase</keyword>
<comment type="similarity">
    <text evidence="2 9">Belongs to the glycosyl hydrolase 28 family.</text>
</comment>
<evidence type="ECO:0000256" key="4">
    <source>
        <dbReference type="ARBA" id="ARBA00022525"/>
    </source>
</evidence>
<dbReference type="InterPro" id="IPR000743">
    <property type="entry name" value="Glyco_hydro_28"/>
</dbReference>
<dbReference type="InterPro" id="IPR006626">
    <property type="entry name" value="PbH1"/>
</dbReference>
<accession>A0A8T1QWM7</accession>
<dbReference type="AlphaFoldDB" id="A0A8T1QWM7"/>
<evidence type="ECO:0000256" key="6">
    <source>
        <dbReference type="ARBA" id="ARBA00023295"/>
    </source>
</evidence>
<feature type="chain" id="PRO_5035847862" description="Exopolygalacturonase-like" evidence="11">
    <location>
        <begin position="24"/>
        <end position="418"/>
    </location>
</feature>
<dbReference type="SMART" id="SM00710">
    <property type="entry name" value="PbH1"/>
    <property type="match status" value="5"/>
</dbReference>